<accession>A0AA44BGI3</accession>
<evidence type="ECO:0000256" key="6">
    <source>
        <dbReference type="ARBA" id="ARBA00023002"/>
    </source>
</evidence>
<dbReference type="PROSITE" id="PS51257">
    <property type="entry name" value="PROKAR_LIPOPROTEIN"/>
    <property type="match status" value="1"/>
</dbReference>
<evidence type="ECO:0000256" key="7">
    <source>
        <dbReference type="ARBA" id="ARBA00049922"/>
    </source>
</evidence>
<dbReference type="AlphaFoldDB" id="A0AA44BGI3"/>
<comment type="caution">
    <text evidence="11">The sequence shown here is derived from an EMBL/GenBank/DDBJ whole genome shotgun (WGS) entry which is preliminary data.</text>
</comment>
<evidence type="ECO:0000256" key="1">
    <source>
        <dbReference type="ARBA" id="ARBA00008040"/>
    </source>
</evidence>
<evidence type="ECO:0000256" key="9">
    <source>
        <dbReference type="SAM" id="MobiDB-lite"/>
    </source>
</evidence>
<dbReference type="Gene3D" id="3.90.700.10">
    <property type="entry name" value="Succinate dehydrogenase/fumarate reductase flavoprotein, catalytic domain"/>
    <property type="match status" value="1"/>
</dbReference>
<evidence type="ECO:0000259" key="10">
    <source>
        <dbReference type="SMART" id="SM00900"/>
    </source>
</evidence>
<organism evidence="11 12">
    <name type="scientific">Isachenkonia alkalipeptolytica</name>
    <dbReference type="NCBI Taxonomy" id="2565777"/>
    <lineage>
        <taxon>Bacteria</taxon>
        <taxon>Bacillati</taxon>
        <taxon>Bacillota</taxon>
        <taxon>Clostridia</taxon>
        <taxon>Eubacteriales</taxon>
        <taxon>Clostridiaceae</taxon>
        <taxon>Isachenkonia</taxon>
    </lineage>
</organism>
<dbReference type="Pfam" id="PF04205">
    <property type="entry name" value="FMN_bind"/>
    <property type="match status" value="1"/>
</dbReference>
<gene>
    <name evidence="11" type="ORF">ISALK_12700</name>
</gene>
<comment type="catalytic activity">
    <reaction evidence="7 8">
        <text>dihydrourocanate + A = urocanate + AH2</text>
        <dbReference type="Rhea" id="RHEA:36059"/>
        <dbReference type="ChEBI" id="CHEBI:13193"/>
        <dbReference type="ChEBI" id="CHEBI:17499"/>
        <dbReference type="ChEBI" id="CHEBI:27247"/>
        <dbReference type="ChEBI" id="CHEBI:72991"/>
        <dbReference type="EC" id="1.3.99.33"/>
    </reaction>
</comment>
<dbReference type="EMBL" id="SUMG01000022">
    <property type="protein sequence ID" value="NBG89351.1"/>
    <property type="molecule type" value="Genomic_DNA"/>
</dbReference>
<comment type="cofactor">
    <cofactor evidence="8">
        <name>FAD</name>
        <dbReference type="ChEBI" id="CHEBI:57692"/>
    </cofactor>
    <text evidence="8">Binds 1 FAD per subunit.</text>
</comment>
<evidence type="ECO:0000313" key="12">
    <source>
        <dbReference type="Proteomes" id="UP000449710"/>
    </source>
</evidence>
<protein>
    <recommendedName>
        <fullName evidence="3 8">Urocanate reductase</fullName>
        <ecNumber evidence="2 8">1.3.99.33</ecNumber>
    </recommendedName>
</protein>
<dbReference type="Gene3D" id="3.90.1010.20">
    <property type="match status" value="1"/>
</dbReference>
<dbReference type="NCBIfam" id="TIGR01813">
    <property type="entry name" value="flavo_cyto_c"/>
    <property type="match status" value="1"/>
</dbReference>
<sequence length="603" mass="65696">MIRKNGIVFLFIMMLLLTAVVGCGTEEGGTEESQEPAVESTDLKDGTYQGRAQGHNSEIAVEVAIEEGKIASIEIIEHEETPVLVDPVFEDVKELMESHNSINIDTVSGATISSIGFRNAVKEAMVEAGATEEMLDQGKKISLDHGVALEEKDYEVVVVGAGGAGLIAAIEAKSQGAEVAIVEKNPFVGGNTLVSGGEFNAPNSWVQEKMDVEDSVEQYMEDTLAGGDYEADEELVRIMAESITEDGEWLRDYVEVEFIEDYLMHFGGHAVPRAIYPIGGSGIELIQKLQAKVHAMDIPVYLETEAKSLILDEDDRVVGLRAENPKGENVHFNGKQGVILTTGGFGANIEMVQEYNPVIDERYKSTNQNSATGDGLRMAQDIGADVTGMEYVQTYPTCNPNTGHLSYVADTRFDGAILVNLEGKRFVEELDRRDVISEGILDQTGEAAYLMWDTSIKENSNMETYMTEFEALEKDDLIVKADTIEEAAGFFGIDESTLKDTVERYNQFAAEGEDEDFQRRGALTALEEGPYYIQKVVPAVHHTMGGLKINKNTQVLSTEGTIIEGLYAAGEVTGGIHGKNRLGGNAISDLIVFGRRAGENATR</sequence>
<dbReference type="InterPro" id="IPR003953">
    <property type="entry name" value="FAD-dep_OxRdtase_2_FAD-bd"/>
</dbReference>
<comment type="similarity">
    <text evidence="1 8">Belongs to the FAD-dependent oxidoreductase 2 family. FRD/SDH subfamily.</text>
</comment>
<evidence type="ECO:0000256" key="2">
    <source>
        <dbReference type="ARBA" id="ARBA00013137"/>
    </source>
</evidence>
<evidence type="ECO:0000256" key="3">
    <source>
        <dbReference type="ARBA" id="ARBA00015872"/>
    </source>
</evidence>
<keyword evidence="6 8" id="KW-0560">Oxidoreductase</keyword>
<feature type="region of interest" description="Disordered" evidence="9">
    <location>
        <begin position="26"/>
        <end position="50"/>
    </location>
</feature>
<dbReference type="SUPFAM" id="SSF56425">
    <property type="entry name" value="Succinate dehydrogenase/fumarate reductase flavoprotein, catalytic domain"/>
    <property type="match status" value="1"/>
</dbReference>
<proteinExistence type="inferred from homology"/>
<evidence type="ECO:0000256" key="5">
    <source>
        <dbReference type="ARBA" id="ARBA00022827"/>
    </source>
</evidence>
<keyword evidence="4 8" id="KW-0285">Flavoprotein</keyword>
<evidence type="ECO:0000313" key="11">
    <source>
        <dbReference type="EMBL" id="NBG89351.1"/>
    </source>
</evidence>
<keyword evidence="5 8" id="KW-0274">FAD</keyword>
<feature type="domain" description="FMN-binding" evidence="10">
    <location>
        <begin position="54"/>
        <end position="128"/>
    </location>
</feature>
<dbReference type="InterPro" id="IPR036188">
    <property type="entry name" value="FAD/NAD-bd_sf"/>
</dbReference>
<dbReference type="PRINTS" id="PR00368">
    <property type="entry name" value="FADPNR"/>
</dbReference>
<name>A0AA44BGI3_9CLOT</name>
<dbReference type="RefSeq" id="WP_160722927.1">
    <property type="nucleotide sequence ID" value="NZ_SUMG01000022.1"/>
</dbReference>
<dbReference type="InterPro" id="IPR027477">
    <property type="entry name" value="Succ_DH/fumarate_Rdtase_cat_sf"/>
</dbReference>
<dbReference type="GO" id="GO:0016020">
    <property type="term" value="C:membrane"/>
    <property type="evidence" value="ECO:0007669"/>
    <property type="project" value="InterPro"/>
</dbReference>
<dbReference type="EC" id="1.3.99.33" evidence="2 8"/>
<evidence type="ECO:0000256" key="8">
    <source>
        <dbReference type="RuleBase" id="RU366062"/>
    </source>
</evidence>
<dbReference type="GO" id="GO:0010181">
    <property type="term" value="F:FMN binding"/>
    <property type="evidence" value="ECO:0007669"/>
    <property type="project" value="InterPro"/>
</dbReference>
<dbReference type="SUPFAM" id="SSF51905">
    <property type="entry name" value="FAD/NAD(P)-binding domain"/>
    <property type="match status" value="1"/>
</dbReference>
<evidence type="ECO:0000256" key="4">
    <source>
        <dbReference type="ARBA" id="ARBA00022630"/>
    </source>
</evidence>
<dbReference type="Pfam" id="PF00890">
    <property type="entry name" value="FAD_binding_2"/>
    <property type="match status" value="1"/>
</dbReference>
<dbReference type="SMART" id="SM00900">
    <property type="entry name" value="FMN_bind"/>
    <property type="match status" value="1"/>
</dbReference>
<dbReference type="PANTHER" id="PTHR43400:SF7">
    <property type="entry name" value="FAD-DEPENDENT OXIDOREDUCTASE 2 FAD BINDING DOMAIN-CONTAINING PROTEIN"/>
    <property type="match status" value="1"/>
</dbReference>
<dbReference type="PANTHER" id="PTHR43400">
    <property type="entry name" value="FUMARATE REDUCTASE"/>
    <property type="match status" value="1"/>
</dbReference>
<dbReference type="InterPro" id="IPR050315">
    <property type="entry name" value="FAD-oxidoreductase_2"/>
</dbReference>
<dbReference type="InterPro" id="IPR007329">
    <property type="entry name" value="FMN-bd"/>
</dbReference>
<dbReference type="Gene3D" id="3.50.50.60">
    <property type="entry name" value="FAD/NAD(P)-binding domain"/>
    <property type="match status" value="1"/>
</dbReference>
<reference evidence="11 12" key="1">
    <citation type="submission" date="2019-04" db="EMBL/GenBank/DDBJ databases">
        <title>Isachenkonia alkalipeptolytica gen. nov. sp. nov. a new anaerobic, alkiliphilic organothrophic bacterium capable to reduce synthesized ferrihydrite isolated from a soda lake.</title>
        <authorList>
            <person name="Toshchakov S.V."/>
            <person name="Zavarzina D.G."/>
            <person name="Zhilina T.N."/>
            <person name="Kostrikina N.A."/>
            <person name="Kublanov I.V."/>
        </authorList>
    </citation>
    <scope>NUCLEOTIDE SEQUENCE [LARGE SCALE GENOMIC DNA]</scope>
    <source>
        <strain evidence="11 12">Z-1701</strain>
    </source>
</reference>
<comment type="cofactor">
    <cofactor evidence="8">
        <name>FMN</name>
        <dbReference type="ChEBI" id="CHEBI:58210"/>
    </cofactor>
    <text evidence="8">Binds 1 or 2 FMN covalently per subunit.</text>
</comment>
<keyword evidence="12" id="KW-1185">Reference proteome</keyword>
<dbReference type="GO" id="GO:0033765">
    <property type="term" value="F:steroid dehydrogenase activity, acting on the CH-CH group of donors"/>
    <property type="evidence" value="ECO:0007669"/>
    <property type="project" value="UniProtKB-ARBA"/>
</dbReference>
<dbReference type="Proteomes" id="UP000449710">
    <property type="component" value="Unassembled WGS sequence"/>
</dbReference>
<dbReference type="InterPro" id="IPR010960">
    <property type="entry name" value="Flavocytochrome_c"/>
</dbReference>